<dbReference type="AlphaFoldDB" id="A0A8J8BEH6"/>
<keyword evidence="3" id="KW-1185">Reference proteome</keyword>
<accession>A0A8J8BEH6</accession>
<organism evidence="2 3">
    <name type="scientific">Actinocrinis puniceicyclus</name>
    <dbReference type="NCBI Taxonomy" id="977794"/>
    <lineage>
        <taxon>Bacteria</taxon>
        <taxon>Bacillati</taxon>
        <taxon>Actinomycetota</taxon>
        <taxon>Actinomycetes</taxon>
        <taxon>Catenulisporales</taxon>
        <taxon>Actinospicaceae</taxon>
        <taxon>Actinocrinis</taxon>
    </lineage>
</organism>
<proteinExistence type="predicted"/>
<dbReference type="RefSeq" id="WP_211469554.1">
    <property type="nucleotide sequence ID" value="NZ_JAGSXH010000073.1"/>
</dbReference>
<dbReference type="Proteomes" id="UP000677913">
    <property type="component" value="Unassembled WGS sequence"/>
</dbReference>
<feature type="transmembrane region" description="Helical" evidence="1">
    <location>
        <begin position="26"/>
        <end position="51"/>
    </location>
</feature>
<gene>
    <name evidence="2" type="ORF">KGA66_19255</name>
</gene>
<name>A0A8J8BEH6_9ACTN</name>
<evidence type="ECO:0000256" key="1">
    <source>
        <dbReference type="SAM" id="Phobius"/>
    </source>
</evidence>
<keyword evidence="1" id="KW-0472">Membrane</keyword>
<reference evidence="2" key="1">
    <citation type="submission" date="2021-04" db="EMBL/GenBank/DDBJ databases">
        <title>Genome based classification of Actinospica acidithermotolerans sp. nov., an actinobacterium isolated from an Indonesian hot spring.</title>
        <authorList>
            <person name="Kusuma A.B."/>
            <person name="Putra K.E."/>
            <person name="Nafisah S."/>
            <person name="Loh J."/>
            <person name="Nouioui I."/>
            <person name="Goodfellow M."/>
        </authorList>
    </citation>
    <scope>NUCLEOTIDE SEQUENCE</scope>
    <source>
        <strain evidence="2">DSM 45618</strain>
    </source>
</reference>
<sequence length="60" mass="6122">MTGAPLAAAVAAPVNLNGPGHYVGWGIFHFSVANVVMVAVIVLALIAALLLPFPKGRDRG</sequence>
<keyword evidence="1" id="KW-0812">Transmembrane</keyword>
<evidence type="ECO:0000313" key="3">
    <source>
        <dbReference type="Proteomes" id="UP000677913"/>
    </source>
</evidence>
<evidence type="ECO:0000313" key="2">
    <source>
        <dbReference type="EMBL" id="MBS2965196.1"/>
    </source>
</evidence>
<keyword evidence="1" id="KW-1133">Transmembrane helix</keyword>
<dbReference type="EMBL" id="JAGSXH010000073">
    <property type="protein sequence ID" value="MBS2965196.1"/>
    <property type="molecule type" value="Genomic_DNA"/>
</dbReference>
<protein>
    <submittedName>
        <fullName evidence="2">Uncharacterized protein</fullName>
    </submittedName>
</protein>
<comment type="caution">
    <text evidence="2">The sequence shown here is derived from an EMBL/GenBank/DDBJ whole genome shotgun (WGS) entry which is preliminary data.</text>
</comment>